<evidence type="ECO:0000259" key="6">
    <source>
        <dbReference type="Pfam" id="PF01782"/>
    </source>
</evidence>
<reference evidence="8 9" key="1">
    <citation type="submission" date="2019-02" db="EMBL/GenBank/DDBJ databases">
        <title>Complete Genome Sequence and Methylome Analysis of Brevibacterium luteolum NEB1784.</title>
        <authorList>
            <person name="Fomenkov A."/>
            <person name="Roberts R.J."/>
        </authorList>
    </citation>
    <scope>NUCLEOTIDE SEQUENCE [LARGE SCALE GENOMIC DNA]</scope>
    <source>
        <strain evidence="8 9">NEB1784</strain>
    </source>
</reference>
<dbReference type="KEGG" id="blut:EW640_00785"/>
<sequence length="177" mass="19099">MSTVVARLGKPHGIRGEMTVEVRTDDPDERFVPEAVFGTEPDIGPLTLTRARWHRDRLLLSFAEVPDRNRAEEIRNTLITVGAEDTDDDDEDAWYIDDLIGADALIGEALVGKVSGVSPGAAQDLLHITPSAEQVARTGSDEEILVPFVAEIVPEVDIDAGRIVLTPPAGLIPGLDD</sequence>
<feature type="domain" description="Ribosome maturation factor RimM PRC barrel" evidence="7">
    <location>
        <begin position="97"/>
        <end position="171"/>
    </location>
</feature>
<keyword evidence="1 5" id="KW-0963">Cytoplasm</keyword>
<dbReference type="GO" id="GO:0043022">
    <property type="term" value="F:ribosome binding"/>
    <property type="evidence" value="ECO:0007669"/>
    <property type="project" value="InterPro"/>
</dbReference>
<evidence type="ECO:0000313" key="8">
    <source>
        <dbReference type="EMBL" id="QIN27980.1"/>
    </source>
</evidence>
<keyword evidence="4 5" id="KW-0143">Chaperone</keyword>
<dbReference type="Proteomes" id="UP000501518">
    <property type="component" value="Chromosome"/>
</dbReference>
<dbReference type="InterPro" id="IPR011033">
    <property type="entry name" value="PRC_barrel-like_sf"/>
</dbReference>
<dbReference type="Gene3D" id="2.30.30.240">
    <property type="entry name" value="PRC-barrel domain"/>
    <property type="match status" value="1"/>
</dbReference>
<dbReference type="InterPro" id="IPR056792">
    <property type="entry name" value="PRC_RimM"/>
</dbReference>
<comment type="subcellular location">
    <subcellularLocation>
        <location evidence="5">Cytoplasm</location>
    </subcellularLocation>
</comment>
<dbReference type="NCBIfam" id="TIGR02273">
    <property type="entry name" value="16S_RimM"/>
    <property type="match status" value="1"/>
</dbReference>
<keyword evidence="2 5" id="KW-0690">Ribosome biogenesis</keyword>
<comment type="similarity">
    <text evidence="5">Belongs to the RimM family.</text>
</comment>
<dbReference type="Gene3D" id="2.40.30.60">
    <property type="entry name" value="RimM"/>
    <property type="match status" value="1"/>
</dbReference>
<dbReference type="PANTHER" id="PTHR33692:SF1">
    <property type="entry name" value="RIBOSOME MATURATION FACTOR RIMM"/>
    <property type="match status" value="1"/>
</dbReference>
<dbReference type="GO" id="GO:0005737">
    <property type="term" value="C:cytoplasm"/>
    <property type="evidence" value="ECO:0007669"/>
    <property type="project" value="UniProtKB-SubCell"/>
</dbReference>
<proteinExistence type="inferred from homology"/>
<dbReference type="InterPro" id="IPR009000">
    <property type="entry name" value="Transl_B-barrel_sf"/>
</dbReference>
<evidence type="ECO:0000256" key="4">
    <source>
        <dbReference type="ARBA" id="ARBA00023186"/>
    </source>
</evidence>
<evidence type="ECO:0000256" key="2">
    <source>
        <dbReference type="ARBA" id="ARBA00022517"/>
    </source>
</evidence>
<comment type="domain">
    <text evidence="5">The PRC barrel domain binds ribosomal protein uS19.</text>
</comment>
<dbReference type="HAMAP" id="MF_00014">
    <property type="entry name" value="Ribosome_mat_RimM"/>
    <property type="match status" value="1"/>
</dbReference>
<dbReference type="InterPro" id="IPR011961">
    <property type="entry name" value="RimM"/>
</dbReference>
<gene>
    <name evidence="5 8" type="primary">rimM</name>
    <name evidence="8" type="ORF">EW640_00785</name>
</gene>
<evidence type="ECO:0000313" key="9">
    <source>
        <dbReference type="Proteomes" id="UP000501518"/>
    </source>
</evidence>
<accession>A0A6G8KU00</accession>
<dbReference type="AlphaFoldDB" id="A0A6G8KU00"/>
<dbReference type="PANTHER" id="PTHR33692">
    <property type="entry name" value="RIBOSOME MATURATION FACTOR RIMM"/>
    <property type="match status" value="1"/>
</dbReference>
<evidence type="ECO:0000259" key="7">
    <source>
        <dbReference type="Pfam" id="PF24986"/>
    </source>
</evidence>
<dbReference type="EMBL" id="CP035810">
    <property type="protein sequence ID" value="QIN27980.1"/>
    <property type="molecule type" value="Genomic_DNA"/>
</dbReference>
<dbReference type="RefSeq" id="WP_165882546.1">
    <property type="nucleotide sequence ID" value="NZ_CP035810.1"/>
</dbReference>
<comment type="subunit">
    <text evidence="5">Binds ribosomal protein uS19.</text>
</comment>
<keyword evidence="3 5" id="KW-0698">rRNA processing</keyword>
<evidence type="ECO:0000256" key="3">
    <source>
        <dbReference type="ARBA" id="ARBA00022552"/>
    </source>
</evidence>
<dbReference type="InterPro" id="IPR002676">
    <property type="entry name" value="RimM_N"/>
</dbReference>
<evidence type="ECO:0000256" key="1">
    <source>
        <dbReference type="ARBA" id="ARBA00022490"/>
    </source>
</evidence>
<name>A0A6G8KU00_9MICO</name>
<dbReference type="Pfam" id="PF24986">
    <property type="entry name" value="PRC_RimM"/>
    <property type="match status" value="1"/>
</dbReference>
<feature type="domain" description="RimM N-terminal" evidence="6">
    <location>
        <begin position="4"/>
        <end position="82"/>
    </location>
</feature>
<dbReference type="GO" id="GO:0005840">
    <property type="term" value="C:ribosome"/>
    <property type="evidence" value="ECO:0007669"/>
    <property type="project" value="InterPro"/>
</dbReference>
<dbReference type="InterPro" id="IPR036976">
    <property type="entry name" value="RimM_N_sf"/>
</dbReference>
<dbReference type="GO" id="GO:0006364">
    <property type="term" value="P:rRNA processing"/>
    <property type="evidence" value="ECO:0007669"/>
    <property type="project" value="UniProtKB-UniRule"/>
</dbReference>
<protein>
    <recommendedName>
        <fullName evidence="5">Ribosome maturation factor RimM</fullName>
    </recommendedName>
</protein>
<dbReference type="GO" id="GO:0042274">
    <property type="term" value="P:ribosomal small subunit biogenesis"/>
    <property type="evidence" value="ECO:0007669"/>
    <property type="project" value="UniProtKB-UniRule"/>
</dbReference>
<comment type="function">
    <text evidence="5">An accessory protein needed during the final step in the assembly of 30S ribosomal subunit, possibly for assembly of the head region. Essential for efficient processing of 16S rRNA. May be needed both before and after RbfA during the maturation of 16S rRNA. It has affinity for free ribosomal 30S subunits but not for 70S ribosomes.</text>
</comment>
<organism evidence="8 9">
    <name type="scientific">Brevibacterium luteolum</name>
    <dbReference type="NCBI Taxonomy" id="199591"/>
    <lineage>
        <taxon>Bacteria</taxon>
        <taxon>Bacillati</taxon>
        <taxon>Actinomycetota</taxon>
        <taxon>Actinomycetes</taxon>
        <taxon>Micrococcales</taxon>
        <taxon>Brevibacteriaceae</taxon>
        <taxon>Brevibacterium</taxon>
    </lineage>
</organism>
<dbReference type="SUPFAM" id="SSF50346">
    <property type="entry name" value="PRC-barrel domain"/>
    <property type="match status" value="1"/>
</dbReference>
<dbReference type="SUPFAM" id="SSF50447">
    <property type="entry name" value="Translation proteins"/>
    <property type="match status" value="1"/>
</dbReference>
<dbReference type="Pfam" id="PF01782">
    <property type="entry name" value="RimM"/>
    <property type="match status" value="1"/>
</dbReference>
<evidence type="ECO:0000256" key="5">
    <source>
        <dbReference type="HAMAP-Rule" id="MF_00014"/>
    </source>
</evidence>